<dbReference type="Proteomes" id="UP000019116">
    <property type="component" value="Chromosome 5B"/>
</dbReference>
<dbReference type="OrthoDB" id="611323at2759"/>
<evidence type="ECO:0008006" key="3">
    <source>
        <dbReference type="Google" id="ProtNLM"/>
    </source>
</evidence>
<dbReference type="EnsemblPlants" id="TraesCS5B02G385100.1">
    <property type="protein sequence ID" value="TraesCS5B02G385100.1.cds1"/>
    <property type="gene ID" value="TraesCS5B02G385100"/>
</dbReference>
<sequence length="83" mass="9150">MAGQVLFDGRACSKAFDMGHAGSPGCIYFLDDVYPGGPHSVLQLNEYPCADAGGWRYSISNEIERCLPWSPPSDTSPCIWYHH</sequence>
<accession>A0A3B6LT88</accession>
<organism evidence="1">
    <name type="scientific">Triticum aestivum</name>
    <name type="common">Wheat</name>
    <dbReference type="NCBI Taxonomy" id="4565"/>
    <lineage>
        <taxon>Eukaryota</taxon>
        <taxon>Viridiplantae</taxon>
        <taxon>Streptophyta</taxon>
        <taxon>Embryophyta</taxon>
        <taxon>Tracheophyta</taxon>
        <taxon>Spermatophyta</taxon>
        <taxon>Magnoliopsida</taxon>
        <taxon>Liliopsida</taxon>
        <taxon>Poales</taxon>
        <taxon>Poaceae</taxon>
        <taxon>BOP clade</taxon>
        <taxon>Pooideae</taxon>
        <taxon>Triticodae</taxon>
        <taxon>Triticeae</taxon>
        <taxon>Triticinae</taxon>
        <taxon>Triticum</taxon>
    </lineage>
</organism>
<evidence type="ECO:0000313" key="1">
    <source>
        <dbReference type="EnsemblPlants" id="TraesCS5B02G385100.1.cds1"/>
    </source>
</evidence>
<protein>
    <recommendedName>
        <fullName evidence="3">DUF295 domain-containing protein</fullName>
    </recommendedName>
</protein>
<dbReference type="Gramene" id="TraesCS5B03G0963200.1">
    <property type="protein sequence ID" value="TraesCS5B03G0963200.1.CDS1"/>
    <property type="gene ID" value="TraesCS5B03G0963200"/>
</dbReference>
<name>A0A3B6LT88_WHEAT</name>
<dbReference type="Gramene" id="TraesCS5B02G385100.1">
    <property type="protein sequence ID" value="TraesCS5B02G385100.1.cds1"/>
    <property type="gene ID" value="TraesCS5B02G385100"/>
</dbReference>
<proteinExistence type="predicted"/>
<dbReference type="AlphaFoldDB" id="A0A3B6LT88"/>
<reference evidence="1" key="1">
    <citation type="submission" date="2018-08" db="EMBL/GenBank/DDBJ databases">
        <authorList>
            <person name="Rossello M."/>
        </authorList>
    </citation>
    <scope>NUCLEOTIDE SEQUENCE [LARGE SCALE GENOMIC DNA]</scope>
    <source>
        <strain evidence="1">cv. Chinese Spring</strain>
    </source>
</reference>
<reference evidence="1" key="2">
    <citation type="submission" date="2018-10" db="UniProtKB">
        <authorList>
            <consortium name="EnsemblPlants"/>
        </authorList>
    </citation>
    <scope>IDENTIFICATION</scope>
</reference>
<dbReference type="Gramene" id="TraesNOR5B03G02987410.1">
    <property type="protein sequence ID" value="TraesNOR5B03G02987410.1.CDS1"/>
    <property type="gene ID" value="TraesNOR5B03G02987410"/>
</dbReference>
<keyword evidence="2" id="KW-1185">Reference proteome</keyword>
<evidence type="ECO:0000313" key="2">
    <source>
        <dbReference type="Proteomes" id="UP000019116"/>
    </source>
</evidence>